<proteinExistence type="predicted"/>
<dbReference type="Gene3D" id="1.20.1250.20">
    <property type="entry name" value="MFS general substrate transporter like domains"/>
    <property type="match status" value="2"/>
</dbReference>
<evidence type="ECO:0000256" key="7">
    <source>
        <dbReference type="SAM" id="Phobius"/>
    </source>
</evidence>
<dbReference type="Pfam" id="PF07690">
    <property type="entry name" value="MFS_1"/>
    <property type="match status" value="1"/>
</dbReference>
<evidence type="ECO:0000256" key="3">
    <source>
        <dbReference type="ARBA" id="ARBA00022692"/>
    </source>
</evidence>
<feature type="transmembrane region" description="Helical" evidence="7">
    <location>
        <begin position="416"/>
        <end position="435"/>
    </location>
</feature>
<dbReference type="InterPro" id="IPR011701">
    <property type="entry name" value="MFS"/>
</dbReference>
<name>A0A1V0TZW4_9ACTN</name>
<feature type="transmembrane region" description="Helical" evidence="7">
    <location>
        <begin position="256"/>
        <end position="276"/>
    </location>
</feature>
<feature type="transmembrane region" description="Helical" evidence="7">
    <location>
        <begin position="35"/>
        <end position="59"/>
    </location>
</feature>
<evidence type="ECO:0000256" key="4">
    <source>
        <dbReference type="ARBA" id="ARBA00022989"/>
    </source>
</evidence>
<feature type="transmembrane region" description="Helical" evidence="7">
    <location>
        <begin position="382"/>
        <end position="404"/>
    </location>
</feature>
<dbReference type="EMBL" id="CP020569">
    <property type="protein sequence ID" value="ARF58494.1"/>
    <property type="molecule type" value="Genomic_DNA"/>
</dbReference>
<evidence type="ECO:0000313" key="10">
    <source>
        <dbReference type="Proteomes" id="UP000192726"/>
    </source>
</evidence>
<dbReference type="PROSITE" id="PS50850">
    <property type="entry name" value="MFS"/>
    <property type="match status" value="1"/>
</dbReference>
<evidence type="ECO:0000259" key="8">
    <source>
        <dbReference type="PROSITE" id="PS50850"/>
    </source>
</evidence>
<keyword evidence="5 7" id="KW-0472">Membrane</keyword>
<dbReference type="FunFam" id="1.20.1250.20:FF:000018">
    <property type="entry name" value="MFS transporter permease"/>
    <property type="match status" value="1"/>
</dbReference>
<evidence type="ECO:0000256" key="2">
    <source>
        <dbReference type="ARBA" id="ARBA00022448"/>
    </source>
</evidence>
<protein>
    <recommendedName>
        <fullName evidence="8">Major facilitator superfamily (MFS) profile domain-containing protein</fullName>
    </recommendedName>
</protein>
<comment type="subcellular location">
    <subcellularLocation>
        <location evidence="1">Cell membrane</location>
        <topology evidence="1">Multi-pass membrane protein</topology>
    </subcellularLocation>
</comment>
<evidence type="ECO:0000256" key="5">
    <source>
        <dbReference type="ARBA" id="ARBA00023136"/>
    </source>
</evidence>
<keyword evidence="3 7" id="KW-0812">Transmembrane</keyword>
<dbReference type="InterPro" id="IPR020846">
    <property type="entry name" value="MFS_dom"/>
</dbReference>
<accession>A0A1V0TZW4</accession>
<feature type="compositionally biased region" description="Basic and acidic residues" evidence="6">
    <location>
        <begin position="447"/>
        <end position="456"/>
    </location>
</feature>
<evidence type="ECO:0000256" key="6">
    <source>
        <dbReference type="SAM" id="MobiDB-lite"/>
    </source>
</evidence>
<dbReference type="STRING" id="553510.B1H19_33735"/>
<feature type="domain" description="Major facilitator superfamily (MFS) profile" evidence="8">
    <location>
        <begin position="35"/>
        <end position="442"/>
    </location>
</feature>
<feature type="transmembrane region" description="Helical" evidence="7">
    <location>
        <begin position="101"/>
        <end position="120"/>
    </location>
</feature>
<feature type="region of interest" description="Disordered" evidence="6">
    <location>
        <begin position="440"/>
        <end position="475"/>
    </location>
</feature>
<gene>
    <name evidence="9" type="ORF">B1H19_33735</name>
</gene>
<dbReference type="Proteomes" id="UP000192726">
    <property type="component" value="Chromosome"/>
</dbReference>
<sequence>MATGVETNAEGEEAAGGAADVGVGERAVRTVTRRLLPVLFVLYVVNFLDRANIGVAALAMNADLHLSSAAYGTAAGIFFVGYVVFHVPAAMALGRFGARRWLACVITTWGLCSAATAFVTDAHGLYAARFCLGVAEAGFFPGVVAYLAAWIPARQRTRALAAFLLAIPVSTAIGLPTSGVLVAHSGILGLSGWRSMFLIEAVPAVVLGVAALRLLPDTPRQAAWLTIPQQRALEAQLAQDAPPVGPKRSAFGRATIGRAVHFAVVHAGISFSLYSLQFFLPQVISALFPGAGTSGVSALAAVPYAVAAPAMLLWSHRGEAAGSRTFVIALPVAVAAQAAALAALSHVPVLTVIALTVTVAGSLAIVPAFWSRCTGVLAGPHAATGIAGVNALGSLVSFAGPYVTGHLTDATGSYRPVYALIACALAVSSAAALRLPTVPTTAVPRTRTPEGPHTEDNPPPTPHSDRPTTPGRTLH</sequence>
<dbReference type="PANTHER" id="PTHR43791:SF36">
    <property type="entry name" value="TRANSPORTER, PUTATIVE (AFU_ORTHOLOGUE AFUA_6G08340)-RELATED"/>
    <property type="match status" value="1"/>
</dbReference>
<feature type="transmembrane region" description="Helical" evidence="7">
    <location>
        <begin position="195"/>
        <end position="215"/>
    </location>
</feature>
<feature type="transmembrane region" description="Helical" evidence="7">
    <location>
        <begin position="296"/>
        <end position="314"/>
    </location>
</feature>
<dbReference type="GO" id="GO:0022857">
    <property type="term" value="F:transmembrane transporter activity"/>
    <property type="evidence" value="ECO:0007669"/>
    <property type="project" value="InterPro"/>
</dbReference>
<feature type="transmembrane region" description="Helical" evidence="7">
    <location>
        <begin position="350"/>
        <end position="370"/>
    </location>
</feature>
<reference evidence="9 10" key="1">
    <citation type="submission" date="2017-04" db="EMBL/GenBank/DDBJ databases">
        <title>Complete Genome Sequence of Streptomyces gilvosporeus F607, a Capable Producer of Natamycin.</title>
        <authorList>
            <person name="Zong G."/>
            <person name="Zhong C."/>
            <person name="Fu J."/>
            <person name="Qin R."/>
            <person name="Cao G."/>
        </authorList>
    </citation>
    <scope>NUCLEOTIDE SEQUENCE [LARGE SCALE GENOMIC DNA]</scope>
    <source>
        <strain evidence="9 10">F607</strain>
    </source>
</reference>
<dbReference type="CDD" id="cd17319">
    <property type="entry name" value="MFS_ExuT_GudP_like"/>
    <property type="match status" value="1"/>
</dbReference>
<dbReference type="AlphaFoldDB" id="A0A1V0TZW4"/>
<feature type="transmembrane region" description="Helical" evidence="7">
    <location>
        <begin position="126"/>
        <end position="148"/>
    </location>
</feature>
<evidence type="ECO:0000313" key="9">
    <source>
        <dbReference type="EMBL" id="ARF58494.1"/>
    </source>
</evidence>
<dbReference type="InterPro" id="IPR036259">
    <property type="entry name" value="MFS_trans_sf"/>
</dbReference>
<feature type="transmembrane region" description="Helical" evidence="7">
    <location>
        <begin position="160"/>
        <end position="183"/>
    </location>
</feature>
<evidence type="ECO:0000256" key="1">
    <source>
        <dbReference type="ARBA" id="ARBA00004651"/>
    </source>
</evidence>
<keyword evidence="2" id="KW-0813">Transport</keyword>
<feature type="transmembrane region" description="Helical" evidence="7">
    <location>
        <begin position="326"/>
        <end position="344"/>
    </location>
</feature>
<dbReference type="PANTHER" id="PTHR43791">
    <property type="entry name" value="PERMEASE-RELATED"/>
    <property type="match status" value="1"/>
</dbReference>
<organism evidence="9 10">
    <name type="scientific">Streptomyces gilvosporeus</name>
    <dbReference type="NCBI Taxonomy" id="553510"/>
    <lineage>
        <taxon>Bacteria</taxon>
        <taxon>Bacillati</taxon>
        <taxon>Actinomycetota</taxon>
        <taxon>Actinomycetes</taxon>
        <taxon>Kitasatosporales</taxon>
        <taxon>Streptomycetaceae</taxon>
        <taxon>Streptomyces</taxon>
    </lineage>
</organism>
<dbReference type="KEGG" id="sgv:B1H19_33735"/>
<dbReference type="GO" id="GO:0005886">
    <property type="term" value="C:plasma membrane"/>
    <property type="evidence" value="ECO:0007669"/>
    <property type="project" value="UniProtKB-SubCell"/>
</dbReference>
<dbReference type="SUPFAM" id="SSF103473">
    <property type="entry name" value="MFS general substrate transporter"/>
    <property type="match status" value="1"/>
</dbReference>
<keyword evidence="10" id="KW-1185">Reference proteome</keyword>
<feature type="transmembrane region" description="Helical" evidence="7">
    <location>
        <begin position="71"/>
        <end position="94"/>
    </location>
</feature>
<keyword evidence="4 7" id="KW-1133">Transmembrane helix</keyword>